<dbReference type="Gene3D" id="3.30.1370.110">
    <property type="match status" value="1"/>
</dbReference>
<evidence type="ECO:0000259" key="2">
    <source>
        <dbReference type="PROSITE" id="PS50828"/>
    </source>
</evidence>
<reference evidence="3" key="2">
    <citation type="submission" date="2020-08" db="EMBL/GenBank/DDBJ databases">
        <title>Plant Genome Project.</title>
        <authorList>
            <person name="Zhang R.-G."/>
        </authorList>
    </citation>
    <scope>NUCLEOTIDE SEQUENCE</scope>
    <source>
        <strain evidence="3">Huo1</strain>
        <tissue evidence="3">Leaf</tissue>
    </source>
</reference>
<reference evidence="3" key="1">
    <citation type="submission" date="2018-01" db="EMBL/GenBank/DDBJ databases">
        <authorList>
            <person name="Mao J.F."/>
        </authorList>
    </citation>
    <scope>NUCLEOTIDE SEQUENCE</scope>
    <source>
        <strain evidence="3">Huo1</strain>
        <tissue evidence="3">Leaf</tissue>
    </source>
</reference>
<dbReference type="CDD" id="cd14371">
    <property type="entry name" value="CUE_CID7_like"/>
    <property type="match status" value="1"/>
</dbReference>
<dbReference type="SMART" id="SM00463">
    <property type="entry name" value="SMR"/>
    <property type="match status" value="1"/>
</dbReference>
<dbReference type="InterPro" id="IPR036063">
    <property type="entry name" value="Smr_dom_sf"/>
</dbReference>
<feature type="transmembrane region" description="Helical" evidence="1">
    <location>
        <begin position="470"/>
        <end position="492"/>
    </location>
</feature>
<name>A0A8X8XLY4_SALSN</name>
<keyword evidence="1" id="KW-1133">Transmembrane helix</keyword>
<evidence type="ECO:0000313" key="3">
    <source>
        <dbReference type="EMBL" id="KAG6414515.1"/>
    </source>
</evidence>
<sequence length="634" mass="69394">MYLSGKGPSGDKNLGSSKLTLNPNATEFVPFFLRSPVAASNGAEASSKFVNSAAPGPGKGILDRVESSASNDSDDEVQQYWRNQLPDDITPDFKVMGIDDNQGANSLTFSSLSLTDANESSRFSSSIGSGFVLKEQQGLSLRPVNGNNHADQLRYPASSYGEYLSPTSYHASLSKPWDQQIVGNDQLVAREGTDVGNPRHGPLADISSEQLMLDNSDVSPLEFLASQFPGFAADSLAEVYFANRGDLNLTIEMLTQLELQVDGGLNQTLTSKTVSAPNLNSMDFPALSVMDGQTELVIPQNGSAYRSPEKQGSLLFRSNSFVPSRGATDFASAVRKMVPQDSSMWKYEKNGSSDASIGSSRNSQVLAGSYNSGQGRGIYGDRFQSRGSARSSPVWLETGDAVGNVHRKSNMYSEMRGEARDHAHVRNVYLEQVCLVCGCMRLEFKERREIEKQIDTLLLRLSLFQGSSFLFGWGCGVMNLIWLFILVAVPPVSVMELSARQAYLVGNKALAKELSIKGQLHNVQMKAAHGKAQESIFRQRNSDIQTNGREQMIDLHGLHVSEAIHVLKRELAVMKNTAISMDQRLLVYICVGTGHHTRGARMPARLPTAVQRYLLEEGLDYSEPQPGLLRVVIY</sequence>
<comment type="caution">
    <text evidence="3">The sequence shown here is derived from an EMBL/GenBank/DDBJ whole genome shotgun (WGS) entry which is preliminary data.</text>
</comment>
<dbReference type="InterPro" id="IPR041806">
    <property type="entry name" value="CID5/6/7_CUE"/>
</dbReference>
<dbReference type="PROSITE" id="PS50828">
    <property type="entry name" value="SMR"/>
    <property type="match status" value="1"/>
</dbReference>
<dbReference type="SUPFAM" id="SSF160443">
    <property type="entry name" value="SMR domain-like"/>
    <property type="match status" value="1"/>
</dbReference>
<dbReference type="PANTHER" id="PTHR46651:SF1">
    <property type="entry name" value="SMALL MUTS RELATED FAMILY PROTEIN"/>
    <property type="match status" value="1"/>
</dbReference>
<feature type="domain" description="Smr" evidence="2">
    <location>
        <begin position="553"/>
        <end position="634"/>
    </location>
</feature>
<dbReference type="InterPro" id="IPR002625">
    <property type="entry name" value="Smr_dom"/>
</dbReference>
<dbReference type="AlphaFoldDB" id="A0A8X8XLY4"/>
<evidence type="ECO:0000256" key="1">
    <source>
        <dbReference type="SAM" id="Phobius"/>
    </source>
</evidence>
<proteinExistence type="predicted"/>
<organism evidence="3">
    <name type="scientific">Salvia splendens</name>
    <name type="common">Scarlet sage</name>
    <dbReference type="NCBI Taxonomy" id="180675"/>
    <lineage>
        <taxon>Eukaryota</taxon>
        <taxon>Viridiplantae</taxon>
        <taxon>Streptophyta</taxon>
        <taxon>Embryophyta</taxon>
        <taxon>Tracheophyta</taxon>
        <taxon>Spermatophyta</taxon>
        <taxon>Magnoliopsida</taxon>
        <taxon>eudicotyledons</taxon>
        <taxon>Gunneridae</taxon>
        <taxon>Pentapetalae</taxon>
        <taxon>asterids</taxon>
        <taxon>lamiids</taxon>
        <taxon>Lamiales</taxon>
        <taxon>Lamiaceae</taxon>
        <taxon>Nepetoideae</taxon>
        <taxon>Mentheae</taxon>
        <taxon>Salviinae</taxon>
        <taxon>Salvia</taxon>
        <taxon>Salvia subgen. Calosphace</taxon>
        <taxon>core Calosphace</taxon>
    </lineage>
</organism>
<dbReference type="EMBL" id="PNBA02000008">
    <property type="protein sequence ID" value="KAG6414515.1"/>
    <property type="molecule type" value="Genomic_DNA"/>
</dbReference>
<accession>A0A8X8XLY4</accession>
<dbReference type="Proteomes" id="UP000298416">
    <property type="component" value="Unassembled WGS sequence"/>
</dbReference>
<dbReference type="InterPro" id="IPR053242">
    <property type="entry name" value="PAM2-like_domain"/>
</dbReference>
<protein>
    <recommendedName>
        <fullName evidence="2">Smr domain-containing protein</fullName>
    </recommendedName>
</protein>
<dbReference type="Pfam" id="PF08590">
    <property type="entry name" value="DUF1771"/>
    <property type="match status" value="1"/>
</dbReference>
<keyword evidence="1" id="KW-0812">Transmembrane</keyword>
<gene>
    <name evidence="3" type="ORF">SASPL_121887</name>
</gene>
<dbReference type="SMART" id="SM01162">
    <property type="entry name" value="DUF1771"/>
    <property type="match status" value="1"/>
</dbReference>
<keyword evidence="4" id="KW-1185">Reference proteome</keyword>
<dbReference type="PANTHER" id="PTHR46651">
    <property type="entry name" value="POLYADENYLATE-BINDING PROTEIN-INTERACTING PROTEIN 7"/>
    <property type="match status" value="1"/>
</dbReference>
<keyword evidence="1" id="KW-0472">Membrane</keyword>
<evidence type="ECO:0000313" key="4">
    <source>
        <dbReference type="Proteomes" id="UP000298416"/>
    </source>
</evidence>
<dbReference type="InterPro" id="IPR013899">
    <property type="entry name" value="DUF1771"/>
</dbReference>